<accession>A0ABT6F016</accession>
<dbReference type="InterPro" id="IPR050465">
    <property type="entry name" value="UPF0194_transport"/>
</dbReference>
<dbReference type="PANTHER" id="PTHR32347">
    <property type="entry name" value="EFFLUX SYSTEM COMPONENT YKNX-RELATED"/>
    <property type="match status" value="1"/>
</dbReference>
<dbReference type="Gene3D" id="2.40.30.170">
    <property type="match status" value="1"/>
</dbReference>
<feature type="coiled-coil region" evidence="3">
    <location>
        <begin position="101"/>
        <end position="185"/>
    </location>
</feature>
<gene>
    <name evidence="5" type="ORF">L3556_09715</name>
</gene>
<organism evidence="5 6">
    <name type="scientific">Candidatus Synechococcus calcipolaris G9</name>
    <dbReference type="NCBI Taxonomy" id="1497997"/>
    <lineage>
        <taxon>Bacteria</taxon>
        <taxon>Bacillati</taxon>
        <taxon>Cyanobacteriota</taxon>
        <taxon>Cyanophyceae</taxon>
        <taxon>Synechococcales</taxon>
        <taxon>Synechococcaceae</taxon>
        <taxon>Synechococcus</taxon>
    </lineage>
</organism>
<comment type="caution">
    <text evidence="5">The sequence shown here is derived from an EMBL/GenBank/DDBJ whole genome shotgun (WGS) entry which is preliminary data.</text>
</comment>
<keyword evidence="4" id="KW-1133">Transmembrane helix</keyword>
<proteinExistence type="predicted"/>
<keyword evidence="6" id="KW-1185">Reference proteome</keyword>
<dbReference type="EMBL" id="JAKKUT010000002">
    <property type="protein sequence ID" value="MDG2991203.1"/>
    <property type="molecule type" value="Genomic_DNA"/>
</dbReference>
<name>A0ABT6F016_9SYNE</name>
<keyword evidence="2 3" id="KW-0175">Coiled coil</keyword>
<feature type="coiled-coil region" evidence="3">
    <location>
        <begin position="246"/>
        <end position="287"/>
    </location>
</feature>
<keyword evidence="4" id="KW-0812">Transmembrane</keyword>
<evidence type="ECO:0000256" key="3">
    <source>
        <dbReference type="SAM" id="Coils"/>
    </source>
</evidence>
<evidence type="ECO:0000256" key="4">
    <source>
        <dbReference type="SAM" id="Phobius"/>
    </source>
</evidence>
<dbReference type="PANTHER" id="PTHR32347:SF29">
    <property type="entry name" value="UPF0194 MEMBRANE PROTEIN YBHG"/>
    <property type="match status" value="1"/>
</dbReference>
<comment type="subcellular location">
    <subcellularLocation>
        <location evidence="1">Cell envelope</location>
    </subcellularLocation>
</comment>
<evidence type="ECO:0000313" key="5">
    <source>
        <dbReference type="EMBL" id="MDG2991203.1"/>
    </source>
</evidence>
<evidence type="ECO:0000256" key="1">
    <source>
        <dbReference type="ARBA" id="ARBA00004196"/>
    </source>
</evidence>
<evidence type="ECO:0000256" key="2">
    <source>
        <dbReference type="ARBA" id="ARBA00023054"/>
    </source>
</evidence>
<sequence>MIASSSLSPAESLTTTKPKDAKLRRQAFRWVRVGLGLSLIGLAIYTLWWQRRNVVSRVGYINATVINLYAPIPGTLTLMDLQPGLGVMEGQTIGQIENIRNPELETDRQNLENRLSLARTQRQGIARKIASRENQQSVLLAQANSQLALEVRYHQEAANRTLKELRQAQENLAFAEIDAERYASLVESGAVSRQLAEGAASKAKEAQEFVASKQAELQQQQTALAASREGLQLSSARTFSFPDIRLLDLQTEIIDLELELQEAEVLIKELELEIENIDAQIALQQYAPINIPVMSVIWSIANKSGPLGIALAAGDPIVKVIDCQDSWVSALVSERDSSRLEMGQPTSIRLLDGSNRSFSGQVRSIRGGPGKVVAGEDVAVPPPDLVRNELEVQVSFNQVPEELTAESFCGVGKSVEVIFE</sequence>
<keyword evidence="4" id="KW-0472">Membrane</keyword>
<reference evidence="5" key="1">
    <citation type="journal article" date="2022" name="Genome Biol. Evol.">
        <title>A New Gene Family Diagnostic for Intracellular Biomineralization of Amorphous Ca Carbonates by Cyanobacteria.</title>
        <authorList>
            <person name="Benzerara K."/>
            <person name="Duprat E."/>
            <person name="Bitard-Feildel T."/>
            <person name="Caumes G."/>
            <person name="Cassier-Chauvat C."/>
            <person name="Chauvat F."/>
            <person name="Dezi M."/>
            <person name="Diop S.I."/>
            <person name="Gaschignard G."/>
            <person name="Gorgen S."/>
            <person name="Gugger M."/>
            <person name="Lopez-Garcia P."/>
            <person name="Millet M."/>
            <person name="Skouri-Panet F."/>
            <person name="Moreira D."/>
            <person name="Callebaut I."/>
        </authorList>
    </citation>
    <scope>NUCLEOTIDE SEQUENCE</scope>
    <source>
        <strain evidence="5">G9</strain>
    </source>
</reference>
<protein>
    <submittedName>
        <fullName evidence="5">HlyD family efflux transporter periplasmic adaptor subunit</fullName>
    </submittedName>
</protein>
<dbReference type="Gene3D" id="1.10.287.470">
    <property type="entry name" value="Helix hairpin bin"/>
    <property type="match status" value="1"/>
</dbReference>
<dbReference type="RefSeq" id="WP_277867082.1">
    <property type="nucleotide sequence ID" value="NZ_JAKKUT010000002.1"/>
</dbReference>
<feature type="transmembrane region" description="Helical" evidence="4">
    <location>
        <begin position="30"/>
        <end position="49"/>
    </location>
</feature>
<dbReference type="Proteomes" id="UP001154265">
    <property type="component" value="Unassembled WGS sequence"/>
</dbReference>
<reference evidence="5" key="2">
    <citation type="submission" date="2022-01" db="EMBL/GenBank/DDBJ databases">
        <authorList>
            <person name="Zivanovic Y."/>
            <person name="Moreira D."/>
            <person name="Lopez-Garcia P."/>
        </authorList>
    </citation>
    <scope>NUCLEOTIDE SEQUENCE</scope>
    <source>
        <strain evidence="5">G9</strain>
    </source>
</reference>
<evidence type="ECO:0000313" key="6">
    <source>
        <dbReference type="Proteomes" id="UP001154265"/>
    </source>
</evidence>